<dbReference type="Proteomes" id="UP000886700">
    <property type="component" value="Unplaced"/>
</dbReference>
<feature type="signal peptide" evidence="12">
    <location>
        <begin position="1"/>
        <end position="21"/>
    </location>
</feature>
<evidence type="ECO:0000256" key="9">
    <source>
        <dbReference type="ARBA" id="ARBA00023319"/>
    </source>
</evidence>
<dbReference type="PANTHER" id="PTHR47009">
    <property type="entry name" value="HEPATITIS A VIRUS CELLULAR RECEPTOR 1 HOMOLOG"/>
    <property type="match status" value="1"/>
</dbReference>
<dbReference type="Gene3D" id="2.60.40.10">
    <property type="entry name" value="Immunoglobulins"/>
    <property type="match status" value="1"/>
</dbReference>
<evidence type="ECO:0000256" key="7">
    <source>
        <dbReference type="ARBA" id="ARBA00023157"/>
    </source>
</evidence>
<dbReference type="InterPro" id="IPR007110">
    <property type="entry name" value="Ig-like_dom"/>
</dbReference>
<keyword evidence="15" id="KW-0675">Receptor</keyword>
<evidence type="ECO:0000256" key="2">
    <source>
        <dbReference type="ARBA" id="ARBA00022475"/>
    </source>
</evidence>
<evidence type="ECO:0000256" key="1">
    <source>
        <dbReference type="ARBA" id="ARBA00004251"/>
    </source>
</evidence>
<keyword evidence="9" id="KW-0393">Immunoglobulin domain</keyword>
<evidence type="ECO:0000256" key="5">
    <source>
        <dbReference type="ARBA" id="ARBA00022989"/>
    </source>
</evidence>
<evidence type="ECO:0000256" key="12">
    <source>
        <dbReference type="SAM" id="SignalP"/>
    </source>
</evidence>
<evidence type="ECO:0000256" key="3">
    <source>
        <dbReference type="ARBA" id="ARBA00022692"/>
    </source>
</evidence>
<gene>
    <name evidence="15" type="primary">LOC106021285</name>
</gene>
<feature type="chain" id="PRO_5045550491" evidence="12">
    <location>
        <begin position="22"/>
        <end position="239"/>
    </location>
</feature>
<dbReference type="InterPro" id="IPR052331">
    <property type="entry name" value="TIM_domain-containing_protein"/>
</dbReference>
<evidence type="ECO:0000259" key="13">
    <source>
        <dbReference type="PROSITE" id="PS50835"/>
    </source>
</evidence>
<keyword evidence="2" id="KW-1003">Cell membrane</keyword>
<dbReference type="SMART" id="SM00409">
    <property type="entry name" value="IG"/>
    <property type="match status" value="1"/>
</dbReference>
<keyword evidence="7" id="KW-1015">Disulfide bond</keyword>
<evidence type="ECO:0000256" key="10">
    <source>
        <dbReference type="ARBA" id="ARBA00038203"/>
    </source>
</evidence>
<sequence length="239" mass="25962">MMHPQVLLSGLLLLLPAAVYCFPEVHGVLDHPVKLPCTYPISNGISSMCWGRGECGDTCGQTLIWADGHKIYYQTNNRYQLKGQLLGGDVSLTIENTTESDNGLYCCRVEMKGPNGVQRLTVSLQVQPDYTDFVTSSHRSWSNHTEVAPTSHPLKISTMGLYIGISVSTGVLLLTSILLAINTHQEDVLSVTVCGSMSDASLSCSVHLLMMNLDVAEGPTMVVLSRGQAHLHHQKVVLA</sequence>
<evidence type="ECO:0000313" key="15">
    <source>
        <dbReference type="RefSeq" id="XP_040603868.1"/>
    </source>
</evidence>
<dbReference type="InterPro" id="IPR013106">
    <property type="entry name" value="Ig_V-set"/>
</dbReference>
<dbReference type="RefSeq" id="XP_040603868.1">
    <property type="nucleotide sequence ID" value="XM_040747934.1"/>
</dbReference>
<evidence type="ECO:0000256" key="6">
    <source>
        <dbReference type="ARBA" id="ARBA00023136"/>
    </source>
</evidence>
<accession>A0ABM2XRX5</accession>
<dbReference type="InterPro" id="IPR013783">
    <property type="entry name" value="Ig-like_fold"/>
</dbReference>
<dbReference type="Pfam" id="PF07686">
    <property type="entry name" value="V-set"/>
    <property type="match status" value="1"/>
</dbReference>
<proteinExistence type="inferred from homology"/>
<dbReference type="PANTHER" id="PTHR47009:SF4">
    <property type="entry name" value="GENE 12169-RELATED"/>
    <property type="match status" value="1"/>
</dbReference>
<reference evidence="15" key="1">
    <citation type="submission" date="2025-08" db="UniProtKB">
        <authorList>
            <consortium name="RefSeq"/>
        </authorList>
    </citation>
    <scope>IDENTIFICATION</scope>
    <source>
        <tissue evidence="15">Liver</tissue>
    </source>
</reference>
<comment type="similarity">
    <text evidence="10">Belongs to the immunoglobulin superfamily. TIM family.</text>
</comment>
<dbReference type="InterPro" id="IPR003599">
    <property type="entry name" value="Ig_sub"/>
</dbReference>
<comment type="subcellular location">
    <subcellularLocation>
        <location evidence="1">Cell membrane</location>
        <topology evidence="1">Single-pass type I membrane protein</topology>
    </subcellularLocation>
</comment>
<evidence type="ECO:0000256" key="11">
    <source>
        <dbReference type="SAM" id="Phobius"/>
    </source>
</evidence>
<protein>
    <submittedName>
        <fullName evidence="15">Hepatitis A virus cellular receptor 1 homolog</fullName>
    </submittedName>
</protein>
<keyword evidence="14" id="KW-1185">Reference proteome</keyword>
<feature type="transmembrane region" description="Helical" evidence="11">
    <location>
        <begin position="159"/>
        <end position="181"/>
    </location>
</feature>
<name>A0ABM2XRX5_MESAU</name>
<dbReference type="InterPro" id="IPR036179">
    <property type="entry name" value="Ig-like_dom_sf"/>
</dbReference>
<dbReference type="PROSITE" id="PS50835">
    <property type="entry name" value="IG_LIKE"/>
    <property type="match status" value="1"/>
</dbReference>
<feature type="domain" description="Ig-like" evidence="13">
    <location>
        <begin position="4"/>
        <end position="123"/>
    </location>
</feature>
<evidence type="ECO:0000256" key="4">
    <source>
        <dbReference type="ARBA" id="ARBA00022729"/>
    </source>
</evidence>
<keyword evidence="8" id="KW-0325">Glycoprotein</keyword>
<dbReference type="SUPFAM" id="SSF48726">
    <property type="entry name" value="Immunoglobulin"/>
    <property type="match status" value="1"/>
</dbReference>
<evidence type="ECO:0000256" key="8">
    <source>
        <dbReference type="ARBA" id="ARBA00023180"/>
    </source>
</evidence>
<keyword evidence="6 11" id="KW-0472">Membrane</keyword>
<evidence type="ECO:0000313" key="14">
    <source>
        <dbReference type="Proteomes" id="UP000886700"/>
    </source>
</evidence>
<keyword evidence="4 12" id="KW-0732">Signal</keyword>
<organism evidence="14 15">
    <name type="scientific">Mesocricetus auratus</name>
    <name type="common">Golden hamster</name>
    <dbReference type="NCBI Taxonomy" id="10036"/>
    <lineage>
        <taxon>Eukaryota</taxon>
        <taxon>Metazoa</taxon>
        <taxon>Chordata</taxon>
        <taxon>Craniata</taxon>
        <taxon>Vertebrata</taxon>
        <taxon>Euteleostomi</taxon>
        <taxon>Mammalia</taxon>
        <taxon>Eutheria</taxon>
        <taxon>Euarchontoglires</taxon>
        <taxon>Glires</taxon>
        <taxon>Rodentia</taxon>
        <taxon>Myomorpha</taxon>
        <taxon>Muroidea</taxon>
        <taxon>Cricetidae</taxon>
        <taxon>Cricetinae</taxon>
        <taxon>Mesocricetus</taxon>
    </lineage>
</organism>
<keyword evidence="5 11" id="KW-1133">Transmembrane helix</keyword>
<keyword evidence="3 11" id="KW-0812">Transmembrane</keyword>
<dbReference type="GeneID" id="106021285"/>